<organism evidence="2 3">
    <name type="scientific">Vanilla planifolia</name>
    <name type="common">Vanilla</name>
    <dbReference type="NCBI Taxonomy" id="51239"/>
    <lineage>
        <taxon>Eukaryota</taxon>
        <taxon>Viridiplantae</taxon>
        <taxon>Streptophyta</taxon>
        <taxon>Embryophyta</taxon>
        <taxon>Tracheophyta</taxon>
        <taxon>Spermatophyta</taxon>
        <taxon>Magnoliopsida</taxon>
        <taxon>Liliopsida</taxon>
        <taxon>Asparagales</taxon>
        <taxon>Orchidaceae</taxon>
        <taxon>Vanilloideae</taxon>
        <taxon>Vanilleae</taxon>
        <taxon>Vanilla</taxon>
    </lineage>
</organism>
<evidence type="ECO:0000256" key="1">
    <source>
        <dbReference type="SAM" id="Phobius"/>
    </source>
</evidence>
<dbReference type="EMBL" id="JADCNM010000006">
    <property type="protein sequence ID" value="KAG0478148.1"/>
    <property type="molecule type" value="Genomic_DNA"/>
</dbReference>
<comment type="caution">
    <text evidence="2">The sequence shown here is derived from an EMBL/GenBank/DDBJ whole genome shotgun (WGS) entry which is preliminary data.</text>
</comment>
<dbReference type="Proteomes" id="UP000639772">
    <property type="component" value="Chromosome 6"/>
</dbReference>
<reference evidence="2 3" key="1">
    <citation type="journal article" date="2020" name="Nat. Food">
        <title>A phased Vanilla planifolia genome enables genetic improvement of flavour and production.</title>
        <authorList>
            <person name="Hasing T."/>
            <person name="Tang H."/>
            <person name="Brym M."/>
            <person name="Khazi F."/>
            <person name="Huang T."/>
            <person name="Chambers A.H."/>
        </authorList>
    </citation>
    <scope>NUCLEOTIDE SEQUENCE [LARGE SCALE GENOMIC DNA]</scope>
    <source>
        <tissue evidence="2">Leaf</tissue>
    </source>
</reference>
<dbReference type="AlphaFoldDB" id="A0A835UY95"/>
<keyword evidence="1" id="KW-1133">Transmembrane helix</keyword>
<sequence>MTSSFSTQEWIERECTGGCQGTERLPATETRSKHSQEDRNTTYFDGLTSYGLMLAGYLLRILISD</sequence>
<protein>
    <submittedName>
        <fullName evidence="2">Uncharacterized protein</fullName>
    </submittedName>
</protein>
<accession>A0A835UY95</accession>
<name>A0A835UY95_VANPL</name>
<keyword evidence="1" id="KW-0472">Membrane</keyword>
<evidence type="ECO:0000313" key="3">
    <source>
        <dbReference type="Proteomes" id="UP000639772"/>
    </source>
</evidence>
<feature type="transmembrane region" description="Helical" evidence="1">
    <location>
        <begin position="43"/>
        <end position="63"/>
    </location>
</feature>
<keyword evidence="1" id="KW-0812">Transmembrane</keyword>
<evidence type="ECO:0000313" key="2">
    <source>
        <dbReference type="EMBL" id="KAG0478148.1"/>
    </source>
</evidence>
<gene>
    <name evidence="2" type="ORF">HPP92_012867</name>
</gene>
<proteinExistence type="predicted"/>